<evidence type="ECO:0000313" key="3">
    <source>
        <dbReference type="EMBL" id="RDX44002.1"/>
    </source>
</evidence>
<dbReference type="Pfam" id="PF20152">
    <property type="entry name" value="DUF6534"/>
    <property type="match status" value="1"/>
</dbReference>
<keyword evidence="1" id="KW-0812">Transmembrane</keyword>
<dbReference type="OrthoDB" id="3270417at2759"/>
<protein>
    <recommendedName>
        <fullName evidence="2">DUF6534 domain-containing protein</fullName>
    </recommendedName>
</protein>
<feature type="transmembrane region" description="Helical" evidence="1">
    <location>
        <begin position="134"/>
        <end position="158"/>
    </location>
</feature>
<organism evidence="3 4">
    <name type="scientific">Lentinus brumalis</name>
    <dbReference type="NCBI Taxonomy" id="2498619"/>
    <lineage>
        <taxon>Eukaryota</taxon>
        <taxon>Fungi</taxon>
        <taxon>Dikarya</taxon>
        <taxon>Basidiomycota</taxon>
        <taxon>Agaricomycotina</taxon>
        <taxon>Agaricomycetes</taxon>
        <taxon>Polyporales</taxon>
        <taxon>Polyporaceae</taxon>
        <taxon>Lentinus</taxon>
    </lineage>
</organism>
<dbReference type="PANTHER" id="PTHR40465:SF1">
    <property type="entry name" value="DUF6534 DOMAIN-CONTAINING PROTEIN"/>
    <property type="match status" value="1"/>
</dbReference>
<feature type="transmembrane region" description="Helical" evidence="1">
    <location>
        <begin position="61"/>
        <end position="90"/>
    </location>
</feature>
<evidence type="ECO:0000313" key="4">
    <source>
        <dbReference type="Proteomes" id="UP000256964"/>
    </source>
</evidence>
<feature type="transmembrane region" description="Helical" evidence="1">
    <location>
        <begin position="244"/>
        <end position="262"/>
    </location>
</feature>
<name>A0A371CUP9_9APHY</name>
<sequence length="339" mass="36983">MSTGEPTAALPIDFGSENPAEEVMGGLFVSVFVACILYGMTSLQSFIYFQKYPNDTRVLKYLVITVWFLESVHTAFCISFMYAYLIAGFANFLGFIAVDRSVGVAIASSVAVALCVQGYYAWRVFVVSGRSLFWTLPIALFAFCRVGFGIGSTILTYTHPSWLELRELKAGLVTVSGGLGAAALVDLLVAVTLSFYLRRNRSSFHKESNSVMNKILVYTVNTGAITGAASLACVLLFAFKKDSLIFLGFFAIQTKLYANSFLGSLNARAHLRNVSQNSGGRMFSSNSRAPEFTISSPRGVPQAVIEVSRQTIKHDDHGASYETADELDMKVLKGGELPY</sequence>
<dbReference type="PANTHER" id="PTHR40465">
    <property type="entry name" value="CHROMOSOME 1, WHOLE GENOME SHOTGUN SEQUENCE"/>
    <property type="match status" value="1"/>
</dbReference>
<keyword evidence="1" id="KW-1133">Transmembrane helix</keyword>
<dbReference type="AlphaFoldDB" id="A0A371CUP9"/>
<keyword evidence="1" id="KW-0472">Membrane</keyword>
<feature type="transmembrane region" description="Helical" evidence="1">
    <location>
        <begin position="102"/>
        <end position="122"/>
    </location>
</feature>
<reference evidence="3 4" key="1">
    <citation type="journal article" date="2018" name="Biotechnol. Biofuels">
        <title>Integrative visual omics of the white-rot fungus Polyporus brumalis exposes the biotechnological potential of its oxidative enzymes for delignifying raw plant biomass.</title>
        <authorList>
            <person name="Miyauchi S."/>
            <person name="Rancon A."/>
            <person name="Drula E."/>
            <person name="Hage H."/>
            <person name="Chaduli D."/>
            <person name="Favel A."/>
            <person name="Grisel S."/>
            <person name="Henrissat B."/>
            <person name="Herpoel-Gimbert I."/>
            <person name="Ruiz-Duenas F.J."/>
            <person name="Chevret D."/>
            <person name="Hainaut M."/>
            <person name="Lin J."/>
            <person name="Wang M."/>
            <person name="Pangilinan J."/>
            <person name="Lipzen A."/>
            <person name="Lesage-Meessen L."/>
            <person name="Navarro D."/>
            <person name="Riley R."/>
            <person name="Grigoriev I.V."/>
            <person name="Zhou S."/>
            <person name="Raouche S."/>
            <person name="Rosso M.N."/>
        </authorList>
    </citation>
    <scope>NUCLEOTIDE SEQUENCE [LARGE SCALE GENOMIC DNA]</scope>
    <source>
        <strain evidence="3 4">BRFM 1820</strain>
    </source>
</reference>
<keyword evidence="4" id="KW-1185">Reference proteome</keyword>
<dbReference type="EMBL" id="KZ857456">
    <property type="protein sequence ID" value="RDX44002.1"/>
    <property type="molecule type" value="Genomic_DNA"/>
</dbReference>
<feature type="transmembrane region" description="Helical" evidence="1">
    <location>
        <begin position="215"/>
        <end position="238"/>
    </location>
</feature>
<proteinExistence type="predicted"/>
<dbReference type="Proteomes" id="UP000256964">
    <property type="component" value="Unassembled WGS sequence"/>
</dbReference>
<evidence type="ECO:0000259" key="2">
    <source>
        <dbReference type="Pfam" id="PF20152"/>
    </source>
</evidence>
<feature type="domain" description="DUF6534" evidence="2">
    <location>
        <begin position="182"/>
        <end position="270"/>
    </location>
</feature>
<feature type="transmembrane region" description="Helical" evidence="1">
    <location>
        <begin position="170"/>
        <end position="195"/>
    </location>
</feature>
<dbReference type="STRING" id="139420.A0A371CUP9"/>
<evidence type="ECO:0000256" key="1">
    <source>
        <dbReference type="SAM" id="Phobius"/>
    </source>
</evidence>
<accession>A0A371CUP9</accession>
<feature type="transmembrane region" description="Helical" evidence="1">
    <location>
        <begin position="27"/>
        <end position="49"/>
    </location>
</feature>
<gene>
    <name evidence="3" type="ORF">OH76DRAFT_1119371</name>
</gene>
<dbReference type="InterPro" id="IPR045339">
    <property type="entry name" value="DUF6534"/>
</dbReference>